<dbReference type="Proteomes" id="UP000813463">
    <property type="component" value="Chromosome 4"/>
</dbReference>
<evidence type="ECO:0000313" key="4">
    <source>
        <dbReference type="RefSeq" id="XP_056698163.1"/>
    </source>
</evidence>
<accession>A0ABM3RRA9</accession>
<dbReference type="PANTHER" id="PTHR31704">
    <property type="entry name" value="MYB/SANT-LIKE DNA-BINDING DOMAIN PROTEIN-RELATED"/>
    <property type="match status" value="1"/>
</dbReference>
<feature type="compositionally biased region" description="Pro residues" evidence="1">
    <location>
        <begin position="1"/>
        <end position="14"/>
    </location>
</feature>
<evidence type="ECO:0000256" key="1">
    <source>
        <dbReference type="SAM" id="MobiDB-lite"/>
    </source>
</evidence>
<dbReference type="PANTHER" id="PTHR31704:SF37">
    <property type="entry name" value="HEAT SHOCK PROTEIN"/>
    <property type="match status" value="1"/>
</dbReference>
<evidence type="ECO:0000313" key="3">
    <source>
        <dbReference type="Proteomes" id="UP000813463"/>
    </source>
</evidence>
<feature type="region of interest" description="Disordered" evidence="1">
    <location>
        <begin position="1"/>
        <end position="20"/>
    </location>
</feature>
<name>A0ABM3RRA9_SPIOL</name>
<keyword evidence="3" id="KW-1185">Reference proteome</keyword>
<reference evidence="4" key="2">
    <citation type="submission" date="2025-08" db="UniProtKB">
        <authorList>
            <consortium name="RefSeq"/>
        </authorList>
    </citation>
    <scope>IDENTIFICATION</scope>
    <source>
        <tissue evidence="4">Leaf</tissue>
    </source>
</reference>
<protein>
    <submittedName>
        <fullName evidence="4">L10-interacting MYB domain-containing protein-like</fullName>
    </submittedName>
</protein>
<gene>
    <name evidence="4" type="primary">LOC130471855</name>
</gene>
<dbReference type="InterPro" id="IPR024752">
    <property type="entry name" value="Myb/SANT-like_dom"/>
</dbReference>
<sequence>MQPGNLRPPAPSFRPPKKSSVVDKVKNIAGNSLPLPTHPAHNSSNEINDQQLKRAKATWTDQSTKIYCEVCAEEVTAGNRPHTHFNKIGWSNVIKKFYERTGKKFDQKQLKNKWEKLKIEYTAWKNVVDKEAGLGWNHERNTIDAPDDWWEKHVNPIVAKFRYGGIQI</sequence>
<proteinExistence type="predicted"/>
<reference evidence="3" key="1">
    <citation type="journal article" date="2021" name="Nat. Commun.">
        <title>Genomic analyses provide insights into spinach domestication and the genetic basis of agronomic traits.</title>
        <authorList>
            <person name="Cai X."/>
            <person name="Sun X."/>
            <person name="Xu C."/>
            <person name="Sun H."/>
            <person name="Wang X."/>
            <person name="Ge C."/>
            <person name="Zhang Z."/>
            <person name="Wang Q."/>
            <person name="Fei Z."/>
            <person name="Jiao C."/>
            <person name="Wang Q."/>
        </authorList>
    </citation>
    <scope>NUCLEOTIDE SEQUENCE [LARGE SCALE GENOMIC DNA]</scope>
    <source>
        <strain evidence="3">cv. Varoflay</strain>
    </source>
</reference>
<dbReference type="GeneID" id="130471855"/>
<dbReference type="Pfam" id="PF12776">
    <property type="entry name" value="Myb_DNA-bind_3"/>
    <property type="match status" value="1"/>
</dbReference>
<dbReference type="RefSeq" id="XP_056698163.1">
    <property type="nucleotide sequence ID" value="XM_056842185.1"/>
</dbReference>
<organism evidence="3 4">
    <name type="scientific">Spinacia oleracea</name>
    <name type="common">Spinach</name>
    <dbReference type="NCBI Taxonomy" id="3562"/>
    <lineage>
        <taxon>Eukaryota</taxon>
        <taxon>Viridiplantae</taxon>
        <taxon>Streptophyta</taxon>
        <taxon>Embryophyta</taxon>
        <taxon>Tracheophyta</taxon>
        <taxon>Spermatophyta</taxon>
        <taxon>Magnoliopsida</taxon>
        <taxon>eudicotyledons</taxon>
        <taxon>Gunneridae</taxon>
        <taxon>Pentapetalae</taxon>
        <taxon>Caryophyllales</taxon>
        <taxon>Chenopodiaceae</taxon>
        <taxon>Chenopodioideae</taxon>
        <taxon>Anserineae</taxon>
        <taxon>Spinacia</taxon>
    </lineage>
</organism>
<feature type="domain" description="Myb/SANT-like" evidence="2">
    <location>
        <begin position="58"/>
        <end position="153"/>
    </location>
</feature>
<evidence type="ECO:0000259" key="2">
    <source>
        <dbReference type="Pfam" id="PF12776"/>
    </source>
</evidence>